<accession>A0AA36LZ57</accession>
<dbReference type="SMART" id="SM00212">
    <property type="entry name" value="UBCc"/>
    <property type="match status" value="1"/>
</dbReference>
<organism evidence="3 4">
    <name type="scientific">Cylicocyclus nassatus</name>
    <name type="common">Nematode worm</name>
    <dbReference type="NCBI Taxonomy" id="53992"/>
    <lineage>
        <taxon>Eukaryota</taxon>
        <taxon>Metazoa</taxon>
        <taxon>Ecdysozoa</taxon>
        <taxon>Nematoda</taxon>
        <taxon>Chromadorea</taxon>
        <taxon>Rhabditida</taxon>
        <taxon>Rhabditina</taxon>
        <taxon>Rhabditomorpha</taxon>
        <taxon>Strongyloidea</taxon>
        <taxon>Strongylidae</taxon>
        <taxon>Cylicocyclus</taxon>
    </lineage>
</organism>
<dbReference type="PROSITE" id="PS50127">
    <property type="entry name" value="UBC_2"/>
    <property type="match status" value="1"/>
</dbReference>
<dbReference type="InterPro" id="IPR016135">
    <property type="entry name" value="UBQ-conjugating_enzyme/RWD"/>
</dbReference>
<dbReference type="Proteomes" id="UP001176961">
    <property type="component" value="Unassembled WGS sequence"/>
</dbReference>
<evidence type="ECO:0000256" key="1">
    <source>
        <dbReference type="ARBA" id="ARBA00022786"/>
    </source>
</evidence>
<dbReference type="EMBL" id="CATQJL010000112">
    <property type="protein sequence ID" value="CAJ0594005.1"/>
    <property type="molecule type" value="Genomic_DNA"/>
</dbReference>
<dbReference type="AlphaFoldDB" id="A0AA36LZ57"/>
<gene>
    <name evidence="3" type="ORF">CYNAS_LOCUS5988</name>
</gene>
<comment type="caution">
    <text evidence="3">The sequence shown here is derived from an EMBL/GenBank/DDBJ whole genome shotgun (WGS) entry which is preliminary data.</text>
</comment>
<proteinExistence type="predicted"/>
<keyword evidence="1" id="KW-0833">Ubl conjugation pathway</keyword>
<dbReference type="InterPro" id="IPR000608">
    <property type="entry name" value="UBC"/>
</dbReference>
<dbReference type="PANTHER" id="PTHR24068">
    <property type="entry name" value="UBIQUITIN-CONJUGATING ENZYME E2"/>
    <property type="match status" value="1"/>
</dbReference>
<sequence>MLEVHTVIKEGDRSSASYCESKAWIALVAYLIMVDVPRNFRLLEELEDGQKGKGDGNISWGLEDDTDMTLTRWTGTIIGPPRTPYESRIYNLHVECGPNYPKEPPSVRFTTKIHMNGVNQTTGVIDKRNLSTLRSWNGSFMINLQREPLSNTVEVEMELPSAIVSNTFKCLEPSKFWRIRSYTEYSALLMYTLQ</sequence>
<feature type="domain" description="UBC core" evidence="2">
    <location>
        <begin position="37"/>
        <end position="194"/>
    </location>
</feature>
<evidence type="ECO:0000259" key="2">
    <source>
        <dbReference type="PROSITE" id="PS50127"/>
    </source>
</evidence>
<evidence type="ECO:0000313" key="4">
    <source>
        <dbReference type="Proteomes" id="UP001176961"/>
    </source>
</evidence>
<protein>
    <recommendedName>
        <fullName evidence="2">UBC core domain-containing protein</fullName>
    </recommendedName>
</protein>
<keyword evidence="4" id="KW-1185">Reference proteome</keyword>
<evidence type="ECO:0000313" key="3">
    <source>
        <dbReference type="EMBL" id="CAJ0594005.1"/>
    </source>
</evidence>
<dbReference type="FunFam" id="3.10.110.10:FF:000026">
    <property type="entry name" value="Ubiquitin-conjugating enzyme E2 variant"/>
    <property type="match status" value="1"/>
</dbReference>
<dbReference type="SUPFAM" id="SSF54495">
    <property type="entry name" value="UBC-like"/>
    <property type="match status" value="1"/>
</dbReference>
<reference evidence="3" key="1">
    <citation type="submission" date="2023-07" db="EMBL/GenBank/DDBJ databases">
        <authorList>
            <consortium name="CYATHOMIX"/>
        </authorList>
    </citation>
    <scope>NUCLEOTIDE SEQUENCE</scope>
    <source>
        <strain evidence="3">N/A</strain>
    </source>
</reference>
<dbReference type="CDD" id="cd23807">
    <property type="entry name" value="UEV_UBE2V"/>
    <property type="match status" value="1"/>
</dbReference>
<name>A0AA36LZ57_CYLNA</name>
<dbReference type="Gene3D" id="3.10.110.10">
    <property type="entry name" value="Ubiquitin Conjugating Enzyme"/>
    <property type="match status" value="1"/>
</dbReference>
<dbReference type="Pfam" id="PF00179">
    <property type="entry name" value="UQ_con"/>
    <property type="match status" value="1"/>
</dbReference>